<organism evidence="4">
    <name type="scientific">Chromera velia CCMP2878</name>
    <dbReference type="NCBI Taxonomy" id="1169474"/>
    <lineage>
        <taxon>Eukaryota</taxon>
        <taxon>Sar</taxon>
        <taxon>Alveolata</taxon>
        <taxon>Colpodellida</taxon>
        <taxon>Chromeraceae</taxon>
        <taxon>Chromera</taxon>
    </lineage>
</organism>
<dbReference type="InterPro" id="IPR036378">
    <property type="entry name" value="FAS1_dom_sf"/>
</dbReference>
<evidence type="ECO:0000259" key="3">
    <source>
        <dbReference type="PROSITE" id="PS50213"/>
    </source>
</evidence>
<gene>
    <name evidence="4" type="ORF">Cvel_5036</name>
</gene>
<dbReference type="EMBL" id="CDMZ01001435">
    <property type="protein sequence ID" value="CEM32490.1"/>
    <property type="molecule type" value="Genomic_DNA"/>
</dbReference>
<evidence type="ECO:0000256" key="1">
    <source>
        <dbReference type="SAM" id="MobiDB-lite"/>
    </source>
</evidence>
<dbReference type="SUPFAM" id="SSF82153">
    <property type="entry name" value="FAS1 domain"/>
    <property type="match status" value="1"/>
</dbReference>
<reference evidence="4" key="1">
    <citation type="submission" date="2014-11" db="EMBL/GenBank/DDBJ databases">
        <authorList>
            <person name="Otto D Thomas"/>
            <person name="Naeem Raeece"/>
        </authorList>
    </citation>
    <scope>NUCLEOTIDE SEQUENCE</scope>
</reference>
<dbReference type="InterPro" id="IPR000782">
    <property type="entry name" value="FAS1_domain"/>
</dbReference>
<proteinExistence type="predicted"/>
<evidence type="ECO:0000256" key="2">
    <source>
        <dbReference type="SAM" id="SignalP"/>
    </source>
</evidence>
<keyword evidence="2" id="KW-0732">Signal</keyword>
<sequence length="240" mass="27200">MMLVISLCLLVHVVSAFVHPGGRSSTFGGLQRRSQKEKPRTVLAETLADVGLRDPRLSTFMGFLEQTGLVGLITDEGADYTLLAPTNEVFDRLSPLRRKALTSKLWVTEVNDLFSNHIIEGTYKLEDMASGDLLMTEYVGRIDTPTQEEIEEMDEDEEQVELLPYDERQPLMWRVKKSTGESFISDMPVVDSLECDTGGVFHVIDAINWPRYMKDNGWRLPEEKEGNPQAFQMPPLSFNK</sequence>
<dbReference type="PROSITE" id="PS50213">
    <property type="entry name" value="FAS1"/>
    <property type="match status" value="1"/>
</dbReference>
<feature type="region of interest" description="Disordered" evidence="1">
    <location>
        <begin position="220"/>
        <end position="240"/>
    </location>
</feature>
<dbReference type="VEuPathDB" id="CryptoDB:Cvel_5036"/>
<protein>
    <recommendedName>
        <fullName evidence="3">FAS1 domain-containing protein</fullName>
    </recommendedName>
</protein>
<dbReference type="Pfam" id="PF02469">
    <property type="entry name" value="Fasciclin"/>
    <property type="match status" value="1"/>
</dbReference>
<dbReference type="AlphaFoldDB" id="A0A0G4GQ34"/>
<accession>A0A0G4GQ34</accession>
<feature type="signal peptide" evidence="2">
    <location>
        <begin position="1"/>
        <end position="16"/>
    </location>
</feature>
<dbReference type="Gene3D" id="2.30.180.10">
    <property type="entry name" value="FAS1 domain"/>
    <property type="match status" value="1"/>
</dbReference>
<feature type="domain" description="FAS1" evidence="3">
    <location>
        <begin position="44"/>
        <end position="208"/>
    </location>
</feature>
<evidence type="ECO:0000313" key="4">
    <source>
        <dbReference type="EMBL" id="CEM32490.1"/>
    </source>
</evidence>
<feature type="chain" id="PRO_5005190479" description="FAS1 domain-containing protein" evidence="2">
    <location>
        <begin position="17"/>
        <end position="240"/>
    </location>
</feature>
<name>A0A0G4GQ34_9ALVE</name>